<dbReference type="EC" id="2.7.7.80" evidence="3"/>
<keyword evidence="3" id="KW-0548">Nucleotidyltransferase</keyword>
<dbReference type="GO" id="GO:0061605">
    <property type="term" value="F:molybdopterin-synthase adenylyltransferase activity"/>
    <property type="evidence" value="ECO:0007669"/>
    <property type="project" value="UniProtKB-EC"/>
</dbReference>
<dbReference type="GO" id="GO:0005829">
    <property type="term" value="C:cytosol"/>
    <property type="evidence" value="ECO:0007669"/>
    <property type="project" value="TreeGrafter"/>
</dbReference>
<dbReference type="PANTHER" id="PTHR10953">
    <property type="entry name" value="UBIQUITIN-ACTIVATING ENZYME E1"/>
    <property type="match status" value="1"/>
</dbReference>
<dbReference type="InterPro" id="IPR045886">
    <property type="entry name" value="ThiF/MoeB/HesA"/>
</dbReference>
<dbReference type="GO" id="GO:0008641">
    <property type="term" value="F:ubiquitin-like modifier activating enzyme activity"/>
    <property type="evidence" value="ECO:0007669"/>
    <property type="project" value="InterPro"/>
</dbReference>
<comment type="similarity">
    <text evidence="1">Belongs to the HesA/MoeB/ThiF family.</text>
</comment>
<dbReference type="SUPFAM" id="SSF69572">
    <property type="entry name" value="Activating enzymes of the ubiquitin-like proteins"/>
    <property type="match status" value="1"/>
</dbReference>
<dbReference type="GO" id="GO:0004792">
    <property type="term" value="F:thiosulfate-cyanide sulfurtransferase activity"/>
    <property type="evidence" value="ECO:0007669"/>
    <property type="project" value="TreeGrafter"/>
</dbReference>
<dbReference type="InterPro" id="IPR000594">
    <property type="entry name" value="ThiF_NAD_FAD-bd"/>
</dbReference>
<evidence type="ECO:0000259" key="2">
    <source>
        <dbReference type="Pfam" id="PF00899"/>
    </source>
</evidence>
<keyword evidence="3" id="KW-0808">Transferase</keyword>
<dbReference type="GO" id="GO:0008146">
    <property type="term" value="F:sulfotransferase activity"/>
    <property type="evidence" value="ECO:0007669"/>
    <property type="project" value="TreeGrafter"/>
</dbReference>
<dbReference type="EMBL" id="AP021861">
    <property type="protein sequence ID" value="BBO32137.1"/>
    <property type="molecule type" value="Genomic_DNA"/>
</dbReference>
<keyword evidence="4" id="KW-1185">Reference proteome</keyword>
<evidence type="ECO:0000313" key="4">
    <source>
        <dbReference type="Proteomes" id="UP000326837"/>
    </source>
</evidence>
<dbReference type="PANTHER" id="PTHR10953:SF102">
    <property type="entry name" value="ADENYLYLTRANSFERASE AND SULFURTRANSFERASE MOCS3"/>
    <property type="match status" value="1"/>
</dbReference>
<organism evidence="3 4">
    <name type="scientific">Lacipirellula parvula</name>
    <dbReference type="NCBI Taxonomy" id="2650471"/>
    <lineage>
        <taxon>Bacteria</taxon>
        <taxon>Pseudomonadati</taxon>
        <taxon>Planctomycetota</taxon>
        <taxon>Planctomycetia</taxon>
        <taxon>Pirellulales</taxon>
        <taxon>Lacipirellulaceae</taxon>
        <taxon>Lacipirellula</taxon>
    </lineage>
</organism>
<reference evidence="4" key="1">
    <citation type="submission" date="2019-10" db="EMBL/GenBank/DDBJ databases">
        <title>Lacipirellula parvula gen. nov., sp. nov., representing a lineage of planctomycetes widespread in freshwater anoxic habitats, and description of the family Lacipirellulaceae.</title>
        <authorList>
            <person name="Dedysh S.N."/>
            <person name="Kulichevskaya I.S."/>
            <person name="Beletsky A.V."/>
            <person name="Rakitin A.L."/>
            <person name="Mardanov A.V."/>
            <person name="Ivanova A.A."/>
            <person name="Saltykova V.X."/>
            <person name="Rijpstra W.I.C."/>
            <person name="Sinninghe Damste J.S."/>
            <person name="Ravin N.V."/>
        </authorList>
    </citation>
    <scope>NUCLEOTIDE SEQUENCE [LARGE SCALE GENOMIC DNA]</scope>
    <source>
        <strain evidence="4">PX69</strain>
    </source>
</reference>
<dbReference type="Gene3D" id="3.40.50.720">
    <property type="entry name" value="NAD(P)-binding Rossmann-like Domain"/>
    <property type="match status" value="1"/>
</dbReference>
<dbReference type="FunFam" id="3.40.50.720:FF:000080">
    <property type="entry name" value="Thiazole biosynthesis adenylyltransferase ThiF"/>
    <property type="match status" value="1"/>
</dbReference>
<dbReference type="InterPro" id="IPR035985">
    <property type="entry name" value="Ubiquitin-activating_enz"/>
</dbReference>
<protein>
    <submittedName>
        <fullName evidence="3">Molybdopterin-synthase adenylyltransferase</fullName>
        <ecNumber evidence="3">2.7.7.80</ecNumber>
    </submittedName>
</protein>
<dbReference type="Pfam" id="PF00899">
    <property type="entry name" value="ThiF"/>
    <property type="match status" value="1"/>
</dbReference>
<gene>
    <name evidence="3" type="ORF">PLANPX_1749</name>
</gene>
<dbReference type="Proteomes" id="UP000326837">
    <property type="component" value="Chromosome"/>
</dbReference>
<accession>A0A5K7X8H6</accession>
<evidence type="ECO:0000313" key="3">
    <source>
        <dbReference type="EMBL" id="BBO32137.1"/>
    </source>
</evidence>
<name>A0A5K7X8H6_9BACT</name>
<dbReference type="CDD" id="cd00757">
    <property type="entry name" value="ThiF_MoeB_HesA_family"/>
    <property type="match status" value="1"/>
</dbReference>
<evidence type="ECO:0000256" key="1">
    <source>
        <dbReference type="ARBA" id="ARBA00009919"/>
    </source>
</evidence>
<sequence>MEPMPTDDASLDRYRRQMRFAPLGEAGQRQLAQSRALVCGCGALGSVIADQLVRAGVGFVRIVDRDFLERDNLHRQVLFDERDVAEQLPKAVAAARRLRLINSEIEIDAVVADVSAANIAQLADGVDVIVDGTDNFEIRYLLNDYAVANNVPWVFGGCVGAEGQTLAILPGETACLSCLLPEPPPAELQPTCETAGVIGPIVATIAALQSAEALKILSGHREAVNRRLAVVDLWNNQLRSIGISRATGDAPCRTCVERDFPWLDGRRGAAAVALCGRNAVQLAPTGGEPTSLDRLAAKLQSVGKVSANPYLLRLEVERYRITVFADGRVIVSGTDDIAEARVAHARYIGG</sequence>
<proteinExistence type="inferred from homology"/>
<feature type="domain" description="THIF-type NAD/FAD binding fold" evidence="2">
    <location>
        <begin position="14"/>
        <end position="245"/>
    </location>
</feature>
<dbReference type="AlphaFoldDB" id="A0A5K7X8H6"/>
<dbReference type="KEGG" id="lpav:PLANPX_1749"/>